<proteinExistence type="predicted"/>
<dbReference type="EMBL" id="FNJW01000008">
    <property type="protein sequence ID" value="SDQ19636.1"/>
    <property type="molecule type" value="Genomic_DNA"/>
</dbReference>
<dbReference type="Proteomes" id="UP000199481">
    <property type="component" value="Unassembled WGS sequence"/>
</dbReference>
<keyword evidence="3" id="KW-1185">Reference proteome</keyword>
<evidence type="ECO:0000256" key="1">
    <source>
        <dbReference type="SAM" id="Phobius"/>
    </source>
</evidence>
<evidence type="ECO:0000313" key="2">
    <source>
        <dbReference type="EMBL" id="SDQ19636.1"/>
    </source>
</evidence>
<organism evidence="2 3">
    <name type="scientific">Carnobacterium viridans</name>
    <dbReference type="NCBI Taxonomy" id="174587"/>
    <lineage>
        <taxon>Bacteria</taxon>
        <taxon>Bacillati</taxon>
        <taxon>Bacillota</taxon>
        <taxon>Bacilli</taxon>
        <taxon>Lactobacillales</taxon>
        <taxon>Carnobacteriaceae</taxon>
        <taxon>Carnobacterium</taxon>
    </lineage>
</organism>
<dbReference type="RefSeq" id="WP_089976121.1">
    <property type="nucleotide sequence ID" value="NZ_CP084916.1"/>
</dbReference>
<gene>
    <name evidence="2" type="ORF">SAMN04487752_1198</name>
</gene>
<sequence>MELHDIRCPRCKVNVLGEGFCRECGEGIIYSNEAIVTLENSGYQIDENHKSVEAFRKSQIDQNSFTKIGNTLENIGNGGQKIGATMNSFGNSMILGCTIPILILFILGAILF</sequence>
<name>A0A1H0YXQ4_9LACT</name>
<accession>A0A1H0YXQ4</accession>
<reference evidence="3" key="1">
    <citation type="submission" date="2016-10" db="EMBL/GenBank/DDBJ databases">
        <authorList>
            <person name="Varghese N."/>
            <person name="Submissions S."/>
        </authorList>
    </citation>
    <scope>NUCLEOTIDE SEQUENCE [LARGE SCALE GENOMIC DNA]</scope>
    <source>
        <strain evidence="3">MPL-11</strain>
    </source>
</reference>
<keyword evidence="1" id="KW-0812">Transmembrane</keyword>
<evidence type="ECO:0000313" key="3">
    <source>
        <dbReference type="Proteomes" id="UP000199481"/>
    </source>
</evidence>
<feature type="transmembrane region" description="Helical" evidence="1">
    <location>
        <begin position="89"/>
        <end position="111"/>
    </location>
</feature>
<dbReference type="AlphaFoldDB" id="A0A1H0YXQ4"/>
<keyword evidence="1" id="KW-0472">Membrane</keyword>
<protein>
    <submittedName>
        <fullName evidence="2">Uncharacterized protein</fullName>
    </submittedName>
</protein>
<keyword evidence="1" id="KW-1133">Transmembrane helix</keyword>